<keyword evidence="2" id="KW-1185">Reference proteome</keyword>
<evidence type="ECO:0000313" key="1">
    <source>
        <dbReference type="EMBL" id="CAG8779986.1"/>
    </source>
</evidence>
<accession>A0A9N9JFN2</accession>
<name>A0A9N9JFN2_9GLOM</name>
<feature type="non-terminal residue" evidence="1">
    <location>
        <position position="59"/>
    </location>
</feature>
<feature type="non-terminal residue" evidence="1">
    <location>
        <position position="1"/>
    </location>
</feature>
<protein>
    <submittedName>
        <fullName evidence="1">497_t:CDS:1</fullName>
    </submittedName>
</protein>
<gene>
    <name evidence="1" type="ORF">ALEPTO_LOCUS14626</name>
</gene>
<dbReference type="EMBL" id="CAJVPS010058336">
    <property type="protein sequence ID" value="CAG8779986.1"/>
    <property type="molecule type" value="Genomic_DNA"/>
</dbReference>
<proteinExistence type="predicted"/>
<evidence type="ECO:0000313" key="2">
    <source>
        <dbReference type="Proteomes" id="UP000789508"/>
    </source>
</evidence>
<comment type="caution">
    <text evidence="1">The sequence shown here is derived from an EMBL/GenBank/DDBJ whole genome shotgun (WGS) entry which is preliminary data.</text>
</comment>
<reference evidence="1" key="1">
    <citation type="submission" date="2021-06" db="EMBL/GenBank/DDBJ databases">
        <authorList>
            <person name="Kallberg Y."/>
            <person name="Tangrot J."/>
            <person name="Rosling A."/>
        </authorList>
    </citation>
    <scope>NUCLEOTIDE SEQUENCE</scope>
    <source>
        <strain evidence="1">FL130A</strain>
    </source>
</reference>
<organism evidence="1 2">
    <name type="scientific">Ambispora leptoticha</name>
    <dbReference type="NCBI Taxonomy" id="144679"/>
    <lineage>
        <taxon>Eukaryota</taxon>
        <taxon>Fungi</taxon>
        <taxon>Fungi incertae sedis</taxon>
        <taxon>Mucoromycota</taxon>
        <taxon>Glomeromycotina</taxon>
        <taxon>Glomeromycetes</taxon>
        <taxon>Archaeosporales</taxon>
        <taxon>Ambisporaceae</taxon>
        <taxon>Ambispora</taxon>
    </lineage>
</organism>
<dbReference type="Proteomes" id="UP000789508">
    <property type="component" value="Unassembled WGS sequence"/>
</dbReference>
<dbReference type="AlphaFoldDB" id="A0A9N9JFN2"/>
<sequence length="59" mass="6574">RNMNLIRNVLTFWVTVLRPEGSKWTPVKLKASSHGPPQHPLKMCKGSPASSCVLLAKVY</sequence>